<gene>
    <name evidence="2" type="ORF">B9Z19DRAFT_1040786</name>
</gene>
<keyword evidence="3" id="KW-1185">Reference proteome</keyword>
<comment type="caution">
    <text evidence="2">The sequence shown here is derived from an EMBL/GenBank/DDBJ whole genome shotgun (WGS) entry which is preliminary data.</text>
</comment>
<dbReference type="PANTHER" id="PTHR46603:SF1">
    <property type="entry name" value="ABSCISSION_NOCUT CHECKPOINT REGULATOR"/>
    <property type="match status" value="1"/>
</dbReference>
<dbReference type="SUPFAM" id="SSF57845">
    <property type="entry name" value="B-box zinc-binding domain"/>
    <property type="match status" value="1"/>
</dbReference>
<evidence type="ECO:0000256" key="1">
    <source>
        <dbReference type="SAM" id="MobiDB-lite"/>
    </source>
</evidence>
<sequence>MDDDLARRLAALRNEHESRSSSTPTTAIPQASNPPPEAPKAEEKDELTARFEKIRLAPCSTKSSSVQELKKEYEDTLSGSKTQEIFTALASGQELWDTGEDLHEGMDEVDLLLAEAKAYISSPSKAPEGVSGTKSASPEDPPVLPDWLHSNTLHPVDTTEEEEANILQQIRDEIDFENANGMATPPEPSEPPGPAEPGKAAPEVDESLFKRFEALGGLELPAVPKAEPGAKPKPHFTVAKPEDDETDTWCCICNDDAEYKCSGCENDIYCASCLYESHTGPNAGYEERRHKWTKYTKPKKRLAAA</sequence>
<dbReference type="InterPro" id="IPR044553">
    <property type="entry name" value="Bbox1_ANCHR"/>
</dbReference>
<feature type="region of interest" description="Disordered" evidence="1">
    <location>
        <begin position="178"/>
        <end position="204"/>
    </location>
</feature>
<proteinExistence type="predicted"/>
<feature type="region of interest" description="Disordered" evidence="1">
    <location>
        <begin position="11"/>
        <end position="45"/>
    </location>
</feature>
<reference evidence="2 3" key="1">
    <citation type="submission" date="2017-04" db="EMBL/GenBank/DDBJ databases">
        <title>Draft genome sequence of Tuber borchii Vittad., a whitish edible truffle.</title>
        <authorList>
            <consortium name="DOE Joint Genome Institute"/>
            <person name="Murat C."/>
            <person name="Kuo A."/>
            <person name="Barry K.W."/>
            <person name="Clum A."/>
            <person name="Dockter R.B."/>
            <person name="Fauchery L."/>
            <person name="Iotti M."/>
            <person name="Kohler A."/>
            <person name="Labutti K."/>
            <person name="Lindquist E.A."/>
            <person name="Lipzen A."/>
            <person name="Ohm R.A."/>
            <person name="Wang M."/>
            <person name="Grigoriev I.V."/>
            <person name="Zambonelli A."/>
            <person name="Martin F.M."/>
        </authorList>
    </citation>
    <scope>NUCLEOTIDE SEQUENCE [LARGE SCALE GENOMIC DNA]</scope>
    <source>
        <strain evidence="2 3">Tbo3840</strain>
    </source>
</reference>
<feature type="compositionally biased region" description="Polar residues" evidence="1">
    <location>
        <begin position="20"/>
        <end position="31"/>
    </location>
</feature>
<feature type="compositionally biased region" description="Pro residues" evidence="1">
    <location>
        <begin position="185"/>
        <end position="195"/>
    </location>
</feature>
<dbReference type="AlphaFoldDB" id="A0A2T7A461"/>
<dbReference type="PANTHER" id="PTHR46603">
    <property type="entry name" value="ABSCISSION/NOCUT CHECKPOINT REGULATOR"/>
    <property type="match status" value="1"/>
</dbReference>
<dbReference type="EMBL" id="NESQ01000026">
    <property type="protein sequence ID" value="PUU82531.1"/>
    <property type="molecule type" value="Genomic_DNA"/>
</dbReference>
<dbReference type="Proteomes" id="UP000244722">
    <property type="component" value="Unassembled WGS sequence"/>
</dbReference>
<feature type="region of interest" description="Disordered" evidence="1">
    <location>
        <begin position="221"/>
        <end position="241"/>
    </location>
</feature>
<dbReference type="OrthoDB" id="5407799at2759"/>
<evidence type="ECO:0000313" key="2">
    <source>
        <dbReference type="EMBL" id="PUU82531.1"/>
    </source>
</evidence>
<feature type="region of interest" description="Disordered" evidence="1">
    <location>
        <begin position="122"/>
        <end position="146"/>
    </location>
</feature>
<dbReference type="CDD" id="cd19817">
    <property type="entry name" value="Bbox1_ANCHR-like"/>
    <property type="match status" value="1"/>
</dbReference>
<evidence type="ECO:0000313" key="3">
    <source>
        <dbReference type="Proteomes" id="UP000244722"/>
    </source>
</evidence>
<protein>
    <submittedName>
        <fullName evidence="2">Uncharacterized protein</fullName>
    </submittedName>
</protein>
<organism evidence="2 3">
    <name type="scientific">Tuber borchii</name>
    <name type="common">White truffle</name>
    <dbReference type="NCBI Taxonomy" id="42251"/>
    <lineage>
        <taxon>Eukaryota</taxon>
        <taxon>Fungi</taxon>
        <taxon>Dikarya</taxon>
        <taxon>Ascomycota</taxon>
        <taxon>Pezizomycotina</taxon>
        <taxon>Pezizomycetes</taxon>
        <taxon>Pezizales</taxon>
        <taxon>Tuberaceae</taxon>
        <taxon>Tuber</taxon>
    </lineage>
</organism>
<dbReference type="STRING" id="42251.A0A2T7A461"/>
<name>A0A2T7A461_TUBBO</name>
<dbReference type="Pfam" id="PF22586">
    <property type="entry name" value="ANCHR-like_BBOX"/>
    <property type="match status" value="1"/>
</dbReference>
<accession>A0A2T7A461</accession>